<protein>
    <submittedName>
        <fullName evidence="1">Uncharacterized protein</fullName>
    </submittedName>
</protein>
<dbReference type="Proteomes" id="UP000013911">
    <property type="component" value="Unassembled WGS sequence"/>
</dbReference>
<organism evidence="1 2">
    <name type="scientific">Lysinibacillus sphaericus OT4b.31</name>
    <dbReference type="NCBI Taxonomy" id="1285586"/>
    <lineage>
        <taxon>Bacteria</taxon>
        <taxon>Bacillati</taxon>
        <taxon>Bacillota</taxon>
        <taxon>Bacilli</taxon>
        <taxon>Bacillales</taxon>
        <taxon>Bacillaceae</taxon>
        <taxon>Lysinibacillus</taxon>
    </lineage>
</organism>
<name>R7Z8K2_LYSSH</name>
<dbReference type="eggNOG" id="COG3747">
    <property type="taxonomic scope" value="Bacteria"/>
</dbReference>
<dbReference type="InterPro" id="IPR006448">
    <property type="entry name" value="Phage_term_ssu_P27"/>
</dbReference>
<proteinExistence type="predicted"/>
<evidence type="ECO:0000313" key="1">
    <source>
        <dbReference type="EMBL" id="EON70467.1"/>
    </source>
</evidence>
<dbReference type="PATRIC" id="fig|1285586.5.peg.4446"/>
<evidence type="ECO:0000313" key="2">
    <source>
        <dbReference type="Proteomes" id="UP000013911"/>
    </source>
</evidence>
<dbReference type="AlphaFoldDB" id="R7Z8K2"/>
<dbReference type="Pfam" id="PF05119">
    <property type="entry name" value="Terminase_4"/>
    <property type="match status" value="1"/>
</dbReference>
<comment type="caution">
    <text evidence="1">The sequence shown here is derived from an EMBL/GenBank/DDBJ whole genome shotgun (WGS) entry which is preliminary data.</text>
</comment>
<reference evidence="1 2" key="1">
    <citation type="submission" date="2013-04" db="EMBL/GenBank/DDBJ databases">
        <title>Draft genome of the heavy metal tolerant bacterium Lysinibacillus sphaericus strain OT4b.31.</title>
        <authorList>
            <person name="Pena-Montenegro T.D."/>
            <person name="Dussan J."/>
        </authorList>
    </citation>
    <scope>NUCLEOTIDE SEQUENCE [LARGE SCALE GENOMIC DNA]</scope>
    <source>
        <strain evidence="1 2">OT4b.31</strain>
    </source>
</reference>
<dbReference type="HOGENOM" id="CLU_107958_0_1_9"/>
<dbReference type="EMBL" id="AQPX01000034">
    <property type="protein sequence ID" value="EON70467.1"/>
    <property type="molecule type" value="Genomic_DNA"/>
</dbReference>
<sequence length="194" mass="22305">MNKIINDTPVLNISKNKIIPLHRIPHFLLDFFPKPKTGGDKMARPSKSVNVISKNLTKEEREIRRETEQKLRGASDKIRPPTYLNAGQKKIFRYIVNELKASEILSNLDIYVLSTAATSIYWMQEIDRRLNEDAELLTDRNLMAQRDKYAKEFFRCSSELSLSPAARAKIGNINVTNKEVEEDKVLAALRDDDD</sequence>
<gene>
    <name evidence="1" type="ORF">H131_21322</name>
</gene>
<accession>R7Z8K2</accession>